<protein>
    <submittedName>
        <fullName evidence="1">Tail fiber assembly protein</fullName>
    </submittedName>
</protein>
<name>A0ABR7B4W7_9PSED</name>
<dbReference type="Proteomes" id="UP000651852">
    <property type="component" value="Unassembled WGS sequence"/>
</dbReference>
<dbReference type="Pfam" id="PF02413">
    <property type="entry name" value="Caudo_TAP"/>
    <property type="match status" value="1"/>
</dbReference>
<proteinExistence type="predicted"/>
<evidence type="ECO:0000313" key="1">
    <source>
        <dbReference type="EMBL" id="MBC3952194.1"/>
    </source>
</evidence>
<reference evidence="1 2" key="1">
    <citation type="submission" date="2020-08" db="EMBL/GenBank/DDBJ databases">
        <title>Putative novel bacterial strains isolated from necrotic wheat leaf tissues caused by Xanthomonas translucens.</title>
        <authorList>
            <person name="Tambong J.T."/>
        </authorList>
    </citation>
    <scope>NUCLEOTIDE SEQUENCE [LARGE SCALE GENOMIC DNA]</scope>
    <source>
        <strain evidence="1 2">DOAB 1069</strain>
    </source>
</reference>
<dbReference type="RefSeq" id="WP_187522637.1">
    <property type="nucleotide sequence ID" value="NZ_JACONW010000124.1"/>
</dbReference>
<sequence>MTNVFFSASTLGFYPAEDQALYEEAGSWPTDAKLLVDPLATLYWKVSAPPGKQLGANSAGEPVWVDPPAPSPEEVLITNSSERDRLLGIATLAIAPLQDALDLEDAKDEDIALLKSWKQYRVAVNRVLLNNPLPVWPEQP</sequence>
<accession>A0ABR7B4W7</accession>
<dbReference type="InterPro" id="IPR003458">
    <property type="entry name" value="Phage_T4_Gp38_tail_assem"/>
</dbReference>
<gene>
    <name evidence="1" type="ORF">H8S59_20660</name>
</gene>
<evidence type="ECO:0000313" key="2">
    <source>
        <dbReference type="Proteomes" id="UP000651852"/>
    </source>
</evidence>
<organism evidence="1 2">
    <name type="scientific">Pseudomonas folii</name>
    <dbReference type="NCBI Taxonomy" id="2762593"/>
    <lineage>
        <taxon>Bacteria</taxon>
        <taxon>Pseudomonadati</taxon>
        <taxon>Pseudomonadota</taxon>
        <taxon>Gammaproteobacteria</taxon>
        <taxon>Pseudomonadales</taxon>
        <taxon>Pseudomonadaceae</taxon>
        <taxon>Pseudomonas</taxon>
    </lineage>
</organism>
<comment type="caution">
    <text evidence="1">The sequence shown here is derived from an EMBL/GenBank/DDBJ whole genome shotgun (WGS) entry which is preliminary data.</text>
</comment>
<dbReference type="EMBL" id="JACONW010000124">
    <property type="protein sequence ID" value="MBC3952194.1"/>
    <property type="molecule type" value="Genomic_DNA"/>
</dbReference>
<keyword evidence="2" id="KW-1185">Reference proteome</keyword>